<sequence length="383" mass="44831">MEMKKTDDKALDKIIDEMVETVKNSKDEIYQITEESREEYSLLSEQLVVIKKEVEELISQSDILEHKEKLSRNRLATVSENFDKYSEAEIRDAYEKTHELQSELKMKQEREKSLRHRRDYIERRLKVLQQMIERASGLVSKVSVVLNYLTEDFKKVSDIIQDAHQKQHFGLRIIEAQEEERRKLSREIHDGPAQMLANILLRSDLVDRTFRERSPEEAIKEMKSVRSMVRSSLYEVRRIIYDLRPMALDDLGLVPTIRKYLANLEEYNQIDIPFIEKGKFHELDSKYEVALFRLIQEAVQNAIKHAKPKLITVNLTITKEFVSARVKDDGIGFDQEIEKDKSFGLIGMRERVEMLEGDLEIKSVIGDGTVIYIKIPLNESPES</sequence>
<dbReference type="PANTHER" id="PTHR24421">
    <property type="entry name" value="NITRATE/NITRITE SENSOR PROTEIN NARX-RELATED"/>
    <property type="match status" value="1"/>
</dbReference>
<keyword evidence="3 7" id="KW-0547">Nucleotide-binding</keyword>
<dbReference type="Pfam" id="PF07730">
    <property type="entry name" value="HisKA_3"/>
    <property type="match status" value="1"/>
</dbReference>
<evidence type="ECO:0000259" key="8">
    <source>
        <dbReference type="PROSITE" id="PS50109"/>
    </source>
</evidence>
<accession>A0A9J6R9A1</accession>
<dbReference type="InterPro" id="IPR003594">
    <property type="entry name" value="HATPase_dom"/>
</dbReference>
<evidence type="ECO:0000256" key="2">
    <source>
        <dbReference type="ARBA" id="ARBA00022679"/>
    </source>
</evidence>
<gene>
    <name evidence="9" type="ORF">OWO01_02745</name>
</gene>
<keyword evidence="7" id="KW-0378">Hydrolase</keyword>
<dbReference type="InterPro" id="IPR050482">
    <property type="entry name" value="Sensor_HK_TwoCompSys"/>
</dbReference>
<dbReference type="GO" id="GO:0000155">
    <property type="term" value="F:phosphorelay sensor kinase activity"/>
    <property type="evidence" value="ECO:0007669"/>
    <property type="project" value="UniProtKB-UniRule"/>
</dbReference>
<evidence type="ECO:0000313" key="9">
    <source>
        <dbReference type="EMBL" id="MCZ0702127.1"/>
    </source>
</evidence>
<keyword evidence="6 7" id="KW-0902">Two-component regulatory system</keyword>
<evidence type="ECO:0000256" key="3">
    <source>
        <dbReference type="ARBA" id="ARBA00022741"/>
    </source>
</evidence>
<organism evidence="9 10">
    <name type="scientific">Natronobacillus azotifigens</name>
    <dbReference type="NCBI Taxonomy" id="472978"/>
    <lineage>
        <taxon>Bacteria</taxon>
        <taxon>Bacillati</taxon>
        <taxon>Bacillota</taxon>
        <taxon>Bacilli</taxon>
        <taxon>Bacillales</taxon>
        <taxon>Bacillaceae</taxon>
        <taxon>Natronobacillus</taxon>
    </lineage>
</organism>
<evidence type="ECO:0000256" key="4">
    <source>
        <dbReference type="ARBA" id="ARBA00022777"/>
    </source>
</evidence>
<dbReference type="InterPro" id="IPR005467">
    <property type="entry name" value="His_kinase_dom"/>
</dbReference>
<comment type="catalytic activity">
    <reaction evidence="1 7">
        <text>ATP + protein L-histidine = ADP + protein N-phospho-L-histidine.</text>
        <dbReference type="EC" id="2.7.13.3"/>
    </reaction>
</comment>
<dbReference type="Pfam" id="PF05384">
    <property type="entry name" value="DegS"/>
    <property type="match status" value="1"/>
</dbReference>
<dbReference type="GO" id="GO:0016020">
    <property type="term" value="C:membrane"/>
    <property type="evidence" value="ECO:0007669"/>
    <property type="project" value="InterPro"/>
</dbReference>
<dbReference type="InterPro" id="IPR008595">
    <property type="entry name" value="DegS"/>
</dbReference>
<dbReference type="EC" id="2.7.13.3" evidence="7"/>
<keyword evidence="7" id="KW-0904">Protein phosphatase</keyword>
<dbReference type="PANTHER" id="PTHR24421:SF55">
    <property type="entry name" value="SENSOR HISTIDINE KINASE YDFH"/>
    <property type="match status" value="1"/>
</dbReference>
<protein>
    <recommendedName>
        <fullName evidence="7">Signal transduction histidine-protein kinase/phosphatase DegS</fullName>
        <ecNumber evidence="7">2.7.13.3</ecNumber>
        <ecNumber evidence="7">3.1.3.-</ecNumber>
    </recommendedName>
</protein>
<dbReference type="EC" id="3.1.3.-" evidence="7"/>
<dbReference type="EMBL" id="JAPRAT010000003">
    <property type="protein sequence ID" value="MCZ0702127.1"/>
    <property type="molecule type" value="Genomic_DNA"/>
</dbReference>
<dbReference type="GO" id="GO:0005737">
    <property type="term" value="C:cytoplasm"/>
    <property type="evidence" value="ECO:0007669"/>
    <property type="project" value="UniProtKB-SubCell"/>
</dbReference>
<dbReference type="CDD" id="cd16917">
    <property type="entry name" value="HATPase_UhpB-NarQ-NarX-like"/>
    <property type="match status" value="1"/>
</dbReference>
<dbReference type="PIRSF" id="PIRSF003169">
    <property type="entry name" value="STHK_DegS"/>
    <property type="match status" value="1"/>
</dbReference>
<evidence type="ECO:0000256" key="1">
    <source>
        <dbReference type="ARBA" id="ARBA00000085"/>
    </source>
</evidence>
<keyword evidence="5 7" id="KW-0067">ATP-binding</keyword>
<keyword evidence="2 7" id="KW-0808">Transferase</keyword>
<evidence type="ECO:0000256" key="5">
    <source>
        <dbReference type="ARBA" id="ARBA00022840"/>
    </source>
</evidence>
<comment type="caution">
    <text evidence="9">The sequence shown here is derived from an EMBL/GenBank/DDBJ whole genome shotgun (WGS) entry which is preliminary data.</text>
</comment>
<evidence type="ECO:0000256" key="6">
    <source>
        <dbReference type="ARBA" id="ARBA00023012"/>
    </source>
</evidence>
<dbReference type="Gene3D" id="1.20.5.1930">
    <property type="match status" value="1"/>
</dbReference>
<dbReference type="Pfam" id="PF02518">
    <property type="entry name" value="HATPase_c"/>
    <property type="match status" value="1"/>
</dbReference>
<proteinExistence type="predicted"/>
<dbReference type="SMART" id="SM00387">
    <property type="entry name" value="HATPase_c"/>
    <property type="match status" value="1"/>
</dbReference>
<comment type="subcellular location">
    <subcellularLocation>
        <location evidence="7">Cytoplasm</location>
    </subcellularLocation>
</comment>
<dbReference type="GO" id="GO:0005524">
    <property type="term" value="F:ATP binding"/>
    <property type="evidence" value="ECO:0007669"/>
    <property type="project" value="UniProtKB-UniRule"/>
</dbReference>
<dbReference type="Proteomes" id="UP001084197">
    <property type="component" value="Unassembled WGS sequence"/>
</dbReference>
<dbReference type="AlphaFoldDB" id="A0A9J6R9A1"/>
<dbReference type="GO" id="GO:0004721">
    <property type="term" value="F:phosphoprotein phosphatase activity"/>
    <property type="evidence" value="ECO:0007669"/>
    <property type="project" value="UniProtKB-UniRule"/>
</dbReference>
<dbReference type="InterPro" id="IPR011712">
    <property type="entry name" value="Sig_transdc_His_kin_sub3_dim/P"/>
</dbReference>
<comment type="function">
    <text evidence="7">Member of the two-component regulatory system DegS/DegU, which plays an important role in the transition growth phase.</text>
</comment>
<dbReference type="PROSITE" id="PS50109">
    <property type="entry name" value="HIS_KIN"/>
    <property type="match status" value="1"/>
</dbReference>
<dbReference type="InterPro" id="IPR016381">
    <property type="entry name" value="Sig_transdc_His_kinase_DegS"/>
</dbReference>
<reference evidence="9" key="1">
    <citation type="submission" date="2022-11" db="EMBL/GenBank/DDBJ databases">
        <title>WGS of Natronobacillus azotifigens 24KS-1, an anaerobic diazotrophic haloalkaliphile from soda-rich habitats.</title>
        <authorList>
            <person name="Sorokin D.Y."/>
            <person name="Merkel A.Y."/>
        </authorList>
    </citation>
    <scope>NUCLEOTIDE SEQUENCE</scope>
    <source>
        <strain evidence="9">24KS-1</strain>
    </source>
</reference>
<evidence type="ECO:0000313" key="10">
    <source>
        <dbReference type="Proteomes" id="UP001084197"/>
    </source>
</evidence>
<dbReference type="GO" id="GO:0046983">
    <property type="term" value="F:protein dimerization activity"/>
    <property type="evidence" value="ECO:0007669"/>
    <property type="project" value="InterPro"/>
</dbReference>
<name>A0A9J6R9A1_9BACI</name>
<keyword evidence="4 7" id="KW-0418">Kinase</keyword>
<evidence type="ECO:0000256" key="7">
    <source>
        <dbReference type="PIRNR" id="PIRNR003169"/>
    </source>
</evidence>
<dbReference type="SUPFAM" id="SSF55874">
    <property type="entry name" value="ATPase domain of HSP90 chaperone/DNA topoisomerase II/histidine kinase"/>
    <property type="match status" value="1"/>
</dbReference>
<dbReference type="InterPro" id="IPR036890">
    <property type="entry name" value="HATPase_C_sf"/>
</dbReference>
<keyword evidence="7" id="KW-0963">Cytoplasm</keyword>
<keyword evidence="10" id="KW-1185">Reference proteome</keyword>
<feature type="domain" description="Histidine kinase" evidence="8">
    <location>
        <begin position="183"/>
        <end position="379"/>
    </location>
</feature>
<dbReference type="Gene3D" id="3.30.565.10">
    <property type="entry name" value="Histidine kinase-like ATPase, C-terminal domain"/>
    <property type="match status" value="1"/>
</dbReference>